<evidence type="ECO:0000256" key="11">
    <source>
        <dbReference type="PROSITE-ProRule" id="PRU01360"/>
    </source>
</evidence>
<evidence type="ECO:0000259" key="14">
    <source>
        <dbReference type="SMART" id="SM00965"/>
    </source>
</evidence>
<evidence type="ECO:0000256" key="10">
    <source>
        <dbReference type="ARBA" id="ARBA00023237"/>
    </source>
</evidence>
<proteinExistence type="inferred from homology"/>
<reference evidence="15" key="1">
    <citation type="journal article" date="2022" name="Toxins">
        <title>Genomic Analysis of Sphingopyxis sp. USTB-05 for Biodegrading Cyanobacterial Hepatotoxins.</title>
        <authorList>
            <person name="Liu C."/>
            <person name="Xu Q."/>
            <person name="Zhao Z."/>
            <person name="Zhang H."/>
            <person name="Liu X."/>
            <person name="Yin C."/>
            <person name="Liu Y."/>
            <person name="Yan H."/>
        </authorList>
    </citation>
    <scope>NUCLEOTIDE SEQUENCE</scope>
    <source>
        <strain evidence="15">NBD5</strain>
    </source>
</reference>
<keyword evidence="7" id="KW-0406">Ion transport</keyword>
<dbReference type="Gene3D" id="2.40.170.20">
    <property type="entry name" value="TonB-dependent receptor, beta-barrel domain"/>
    <property type="match status" value="3"/>
</dbReference>
<dbReference type="InterPro" id="IPR000531">
    <property type="entry name" value="Beta-barrel_TonB"/>
</dbReference>
<evidence type="ECO:0000256" key="2">
    <source>
        <dbReference type="ARBA" id="ARBA00022448"/>
    </source>
</evidence>
<dbReference type="InterPro" id="IPR039426">
    <property type="entry name" value="TonB-dep_rcpt-like"/>
</dbReference>
<dbReference type="EMBL" id="CP084931">
    <property type="protein sequence ID" value="USI74668.1"/>
    <property type="molecule type" value="Genomic_DNA"/>
</dbReference>
<evidence type="ECO:0000256" key="3">
    <source>
        <dbReference type="ARBA" id="ARBA00022452"/>
    </source>
</evidence>
<evidence type="ECO:0000256" key="8">
    <source>
        <dbReference type="ARBA" id="ARBA00023077"/>
    </source>
</evidence>
<comment type="similarity">
    <text evidence="11 12">Belongs to the TonB-dependent receptor family.</text>
</comment>
<comment type="subcellular location">
    <subcellularLocation>
        <location evidence="1 11">Cell outer membrane</location>
        <topology evidence="1 11">Multi-pass membrane protein</topology>
    </subcellularLocation>
</comment>
<feature type="region of interest" description="Disordered" evidence="13">
    <location>
        <begin position="107"/>
        <end position="140"/>
    </location>
</feature>
<evidence type="ECO:0000256" key="5">
    <source>
        <dbReference type="ARBA" id="ARBA00022692"/>
    </source>
</evidence>
<evidence type="ECO:0000256" key="7">
    <source>
        <dbReference type="ARBA" id="ARBA00023065"/>
    </source>
</evidence>
<dbReference type="InterPro" id="IPR011662">
    <property type="entry name" value="Secretin/TonB_short_N"/>
</dbReference>
<dbReference type="RefSeq" id="WP_252168480.1">
    <property type="nucleotide sequence ID" value="NZ_CP084931.1"/>
</dbReference>
<dbReference type="SMART" id="SM00965">
    <property type="entry name" value="STN"/>
    <property type="match status" value="1"/>
</dbReference>
<protein>
    <submittedName>
        <fullName evidence="15">TonB-dependent receptor</fullName>
    </submittedName>
</protein>
<keyword evidence="16" id="KW-1185">Reference proteome</keyword>
<dbReference type="Proteomes" id="UP001056937">
    <property type="component" value="Chromosome 2"/>
</dbReference>
<evidence type="ECO:0000256" key="6">
    <source>
        <dbReference type="ARBA" id="ARBA00023004"/>
    </source>
</evidence>
<sequence length="1132" mass="124798">MITSITARRLLESTGLVLALAASAPVWGQVRSFNIPPQPAVDAIPAFARQAGIQIITASARLRGLTVQAVQGEQDVRGALRRMITPLGLEIASDAGSTIVLRPVAHQPAPAARPDTPRPTPAHPAAEPAERAADTDPPSRNANEIVVTAQKVSERLIDVPAAISSFSAKDLNDQKIEGGSELLRGIPNVSFSKDNFTGYNFTIRGVGTKAISVTADPAVAVNFNSSTLIRNRLFEQEYFDVTRVEVLRGPQGTLYGRNATAGVVNMIPHAPELGRWTTTLQGETGNYASKRVSGHINIPSGDNFALRLAGAWTKRNGYDFNTVTQRRVNGRDLYSTRLSARWEPDARLRFSAYWEHFDENDDRARTGKQLCTRGETPRTIDYIDENGAAATSPVAGPGGMASLTPGCQEKTLYSDASYGVPNGLGFPIVIPLILALPGSGEGGPFGDYWTDFSLDPFATANGQQSRNLREIATVYDPRYRARNDLFQINAEVDLTDRLHLTSQTLFTKDYYNASQDYFRYQASPYFTPPEAYRPKEGDPPDAETVHEGWRPWLGSRDGLGTFKDPQLGELTRPVAVDRSEARSQQWSQEVRLHSSFGGPINFHVGANFLSYKTTEEYYVFSNPFTAAAVTSASFCDKKGVGCPYIDPLPLDKISGEGHNYYRGIQPLTTTSWAGFGELYWKPITNLKITAGLRYSNDHKRITPYANQLLASTNPFMSSPSTVDRGHPADPDEIMRWGRVTGRLALDWKPRLGFTDETAIYASYARGYKAGGDNPRGREGTCGPDGYPIPPALECAAYTKLPTNFRPEDVNSFEIGMKNSLAQGRATLNVSAFFNDYKNYQISQLINRAINTENVHAITYGAEVEAAWTPSRHFRIGATLGYLGTRIGKGQRSFDILNRTQGHDDWIAVNPWASAPNPCIAPKTLIGKYLKDHNPVVAGYEASDGGLEFMCESAHISVNPNHPRPNHNVFNKDEYGFTYNPLGPYDPSKPADYFADNPNNYGAPNNGYGFPVDLSGHQLPNAPHLTFNIGAEYNFDLGKWQLSLRGDYYRQSSSYARIYNTAYDHLRAWDNANVAVTLTRSDSRMTYQVYVKNLFDGTPITDAYTGPQEVGTFTNIFTLDPRIIGFSARIAFR</sequence>
<dbReference type="SUPFAM" id="SSF56935">
    <property type="entry name" value="Porins"/>
    <property type="match status" value="1"/>
</dbReference>
<dbReference type="PROSITE" id="PS52016">
    <property type="entry name" value="TONB_DEPENDENT_REC_3"/>
    <property type="match status" value="1"/>
</dbReference>
<evidence type="ECO:0000256" key="4">
    <source>
        <dbReference type="ARBA" id="ARBA00022496"/>
    </source>
</evidence>
<feature type="domain" description="Secretin/TonB short N-terminal" evidence="14">
    <location>
        <begin position="53"/>
        <end position="104"/>
    </location>
</feature>
<organism evidence="15 16">
    <name type="scientific">Sphingomonas morindae</name>
    <dbReference type="NCBI Taxonomy" id="1541170"/>
    <lineage>
        <taxon>Bacteria</taxon>
        <taxon>Pseudomonadati</taxon>
        <taxon>Pseudomonadota</taxon>
        <taxon>Alphaproteobacteria</taxon>
        <taxon>Sphingomonadales</taxon>
        <taxon>Sphingomonadaceae</taxon>
        <taxon>Sphingomonas</taxon>
    </lineage>
</organism>
<gene>
    <name evidence="15" type="ORF">LHA26_18125</name>
</gene>
<accession>A0ABY4XCG7</accession>
<evidence type="ECO:0000313" key="15">
    <source>
        <dbReference type="EMBL" id="USI74668.1"/>
    </source>
</evidence>
<dbReference type="InterPro" id="IPR036942">
    <property type="entry name" value="Beta-barrel_TonB_sf"/>
</dbReference>
<keyword evidence="6" id="KW-0408">Iron</keyword>
<evidence type="ECO:0000313" key="16">
    <source>
        <dbReference type="Proteomes" id="UP001056937"/>
    </source>
</evidence>
<evidence type="ECO:0000256" key="1">
    <source>
        <dbReference type="ARBA" id="ARBA00004571"/>
    </source>
</evidence>
<evidence type="ECO:0000256" key="13">
    <source>
        <dbReference type="SAM" id="MobiDB-lite"/>
    </source>
</evidence>
<dbReference type="Pfam" id="PF07715">
    <property type="entry name" value="Plug"/>
    <property type="match status" value="1"/>
</dbReference>
<dbReference type="PANTHER" id="PTHR32552">
    <property type="entry name" value="FERRICHROME IRON RECEPTOR-RELATED"/>
    <property type="match status" value="1"/>
</dbReference>
<keyword evidence="15" id="KW-0675">Receptor</keyword>
<keyword evidence="8 12" id="KW-0798">TonB box</keyword>
<evidence type="ECO:0000256" key="9">
    <source>
        <dbReference type="ARBA" id="ARBA00023136"/>
    </source>
</evidence>
<dbReference type="Pfam" id="PF00593">
    <property type="entry name" value="TonB_dep_Rec_b-barrel"/>
    <property type="match status" value="1"/>
</dbReference>
<keyword evidence="5 11" id="KW-0812">Transmembrane</keyword>
<dbReference type="PANTHER" id="PTHR32552:SF81">
    <property type="entry name" value="TONB-DEPENDENT OUTER MEMBRANE RECEPTOR"/>
    <property type="match status" value="1"/>
</dbReference>
<keyword evidence="9 11" id="KW-0472">Membrane</keyword>
<keyword evidence="4" id="KW-0410">Iron transport</keyword>
<evidence type="ECO:0000256" key="12">
    <source>
        <dbReference type="RuleBase" id="RU003357"/>
    </source>
</evidence>
<name>A0ABY4XCG7_9SPHN</name>
<keyword evidence="2 11" id="KW-0813">Transport</keyword>
<dbReference type="Gene3D" id="3.55.50.30">
    <property type="match status" value="1"/>
</dbReference>
<dbReference type="InterPro" id="IPR012910">
    <property type="entry name" value="Plug_dom"/>
</dbReference>
<keyword evidence="10 11" id="KW-0998">Cell outer membrane</keyword>
<keyword evidence="3 11" id="KW-1134">Transmembrane beta strand</keyword>